<feature type="transmembrane region" description="Helical" evidence="1">
    <location>
        <begin position="12"/>
        <end position="34"/>
    </location>
</feature>
<keyword evidence="1" id="KW-0812">Transmembrane</keyword>
<protein>
    <submittedName>
        <fullName evidence="2">Uncharacterized protein</fullName>
    </submittedName>
</protein>
<evidence type="ECO:0000256" key="1">
    <source>
        <dbReference type="SAM" id="Phobius"/>
    </source>
</evidence>
<evidence type="ECO:0000313" key="3">
    <source>
        <dbReference type="Proteomes" id="UP000005090"/>
    </source>
</evidence>
<reference evidence="2 3" key="1">
    <citation type="journal article" date="2013" name="Genome Announc.">
        <title>Genome Sequence of the Obligate Gammaproteobacterial Methanotroph Methylomicrobium album Strain BG8.</title>
        <authorList>
            <person name="Kits K.D."/>
            <person name="Kalyuzhnaya M.G."/>
            <person name="Klotz M.G."/>
            <person name="Jetten M.S."/>
            <person name="Op den Camp H.J."/>
            <person name="Vuilleumier S."/>
            <person name="Bringel F."/>
            <person name="Dispirito A.A."/>
            <person name="Murrell J.C."/>
            <person name="Bruce D."/>
            <person name="Cheng J.F."/>
            <person name="Copeland A."/>
            <person name="Goodwin L."/>
            <person name="Hauser L."/>
            <person name="Lajus A."/>
            <person name="Land M.L."/>
            <person name="Lapidus A."/>
            <person name="Lucas S."/>
            <person name="Medigue C."/>
            <person name="Pitluck S."/>
            <person name="Woyke T."/>
            <person name="Zeytun A."/>
            <person name="Stein L.Y."/>
        </authorList>
    </citation>
    <scope>NUCLEOTIDE SEQUENCE [LARGE SCALE GENOMIC DNA]</scope>
    <source>
        <strain evidence="2 3">BG8</strain>
    </source>
</reference>
<sequence>MQTLKRSPWQNVRLNLLYSALGLPAFSLLVAWLVERLAEALFLKW</sequence>
<dbReference type="AlphaFoldDB" id="H8GK43"/>
<dbReference type="EMBL" id="CM001475">
    <property type="protein sequence ID" value="EIC29167.1"/>
    <property type="molecule type" value="Genomic_DNA"/>
</dbReference>
<dbReference type="HOGENOM" id="CLU_3201881_0_0_6"/>
<keyword evidence="3" id="KW-1185">Reference proteome</keyword>
<proteinExistence type="predicted"/>
<gene>
    <name evidence="2" type="ORF">Metal_1380</name>
</gene>
<dbReference type="RefSeq" id="WP_005370847.1">
    <property type="nucleotide sequence ID" value="NZ_CM001475.1"/>
</dbReference>
<organism evidence="2 3">
    <name type="scientific">Methylomicrobium album BG8</name>
    <dbReference type="NCBI Taxonomy" id="686340"/>
    <lineage>
        <taxon>Bacteria</taxon>
        <taxon>Pseudomonadati</taxon>
        <taxon>Pseudomonadota</taxon>
        <taxon>Gammaproteobacteria</taxon>
        <taxon>Methylococcales</taxon>
        <taxon>Methylococcaceae</taxon>
        <taxon>Methylomicrobium</taxon>
    </lineage>
</organism>
<name>H8GK43_METAL</name>
<dbReference type="Proteomes" id="UP000005090">
    <property type="component" value="Chromosome"/>
</dbReference>
<evidence type="ECO:0000313" key="2">
    <source>
        <dbReference type="EMBL" id="EIC29167.1"/>
    </source>
</evidence>
<keyword evidence="1" id="KW-0472">Membrane</keyword>
<accession>H8GK43</accession>
<keyword evidence="1" id="KW-1133">Transmembrane helix</keyword>